<protein>
    <submittedName>
        <fullName evidence="2">Uncharacterized protein</fullName>
    </submittedName>
</protein>
<reference evidence="2 3" key="1">
    <citation type="journal article" date="2015" name="Nature">
        <title>rRNA introns, odd ribosomes, and small enigmatic genomes across a large radiation of phyla.</title>
        <authorList>
            <person name="Brown C.T."/>
            <person name="Hug L.A."/>
            <person name="Thomas B.C."/>
            <person name="Sharon I."/>
            <person name="Castelle C.J."/>
            <person name="Singh A."/>
            <person name="Wilkins M.J."/>
            <person name="Williams K.H."/>
            <person name="Banfield J.F."/>
        </authorList>
    </citation>
    <scope>NUCLEOTIDE SEQUENCE [LARGE SCALE GENOMIC DNA]</scope>
</reference>
<proteinExistence type="predicted"/>
<dbReference type="Proteomes" id="UP000034569">
    <property type="component" value="Unassembled WGS sequence"/>
</dbReference>
<comment type="caution">
    <text evidence="2">The sequence shown here is derived from an EMBL/GenBank/DDBJ whole genome shotgun (WGS) entry which is preliminary data.</text>
</comment>
<dbReference type="AlphaFoldDB" id="A0A0G1NQK7"/>
<evidence type="ECO:0000313" key="2">
    <source>
        <dbReference type="EMBL" id="KKU22686.1"/>
    </source>
</evidence>
<evidence type="ECO:0000256" key="1">
    <source>
        <dbReference type="SAM" id="MobiDB-lite"/>
    </source>
</evidence>
<name>A0A0G1NQK7_9BACT</name>
<dbReference type="EMBL" id="LCLU01000007">
    <property type="protein sequence ID" value="KKU22686.1"/>
    <property type="molecule type" value="Genomic_DNA"/>
</dbReference>
<gene>
    <name evidence="2" type="ORF">UX33_C0007G0018</name>
</gene>
<organism evidence="2 3">
    <name type="scientific">Candidatus Azambacteria bacterium GW2011_GWC1_46_13</name>
    <dbReference type="NCBI Taxonomy" id="1618619"/>
    <lineage>
        <taxon>Bacteria</taxon>
        <taxon>Candidatus Azamiibacteriota</taxon>
    </lineage>
</organism>
<sequence length="93" mass="10685">MDIKKFETGSFRVTEEEKATRSPEELKKLEEKIERANLDRLERMQDLYVKQLEEGLTEALNTGSITKDDVGEWLKAVERQAMSGKGGPIQEKE</sequence>
<feature type="region of interest" description="Disordered" evidence="1">
    <location>
        <begin position="1"/>
        <end position="24"/>
    </location>
</feature>
<evidence type="ECO:0000313" key="3">
    <source>
        <dbReference type="Proteomes" id="UP000034569"/>
    </source>
</evidence>
<accession>A0A0G1NQK7</accession>